<dbReference type="Pfam" id="PF01412">
    <property type="entry name" value="ArfGap"/>
    <property type="match status" value="1"/>
</dbReference>
<feature type="compositionally biased region" description="Basic residues" evidence="2">
    <location>
        <begin position="301"/>
        <end position="310"/>
    </location>
</feature>
<feature type="domain" description="PH" evidence="3">
    <location>
        <begin position="1"/>
        <end position="18"/>
    </location>
</feature>
<evidence type="ECO:0000313" key="6">
    <source>
        <dbReference type="Proteomes" id="UP001157974"/>
    </source>
</evidence>
<dbReference type="InterPro" id="IPR001849">
    <property type="entry name" value="PH_domain"/>
</dbReference>
<evidence type="ECO:0000313" key="5">
    <source>
        <dbReference type="EMBL" id="KAJ8908396.1"/>
    </source>
</evidence>
<dbReference type="GO" id="GO:0005737">
    <property type="term" value="C:cytoplasm"/>
    <property type="evidence" value="ECO:0007669"/>
    <property type="project" value="TreeGrafter"/>
</dbReference>
<dbReference type="GO" id="GO:0005096">
    <property type="term" value="F:GTPase activator activity"/>
    <property type="evidence" value="ECO:0007669"/>
    <property type="project" value="InterPro"/>
</dbReference>
<reference evidence="5 6" key="1">
    <citation type="journal article" date="2023" name="Nat. Commun.">
        <title>Origin of minicircular mitochondrial genomes in red algae.</title>
        <authorList>
            <person name="Lee Y."/>
            <person name="Cho C.H."/>
            <person name="Lee Y.M."/>
            <person name="Park S.I."/>
            <person name="Yang J.H."/>
            <person name="West J.A."/>
            <person name="Bhattacharya D."/>
            <person name="Yoon H.S."/>
        </authorList>
    </citation>
    <scope>NUCLEOTIDE SEQUENCE [LARGE SCALE GENOMIC DNA]</scope>
    <source>
        <strain evidence="5 6">CCMP1338</strain>
        <tissue evidence="5">Whole cell</tissue>
    </source>
</reference>
<dbReference type="GO" id="GO:0008270">
    <property type="term" value="F:zinc ion binding"/>
    <property type="evidence" value="ECO:0007669"/>
    <property type="project" value="UniProtKB-KW"/>
</dbReference>
<comment type="caution">
    <text evidence="5">The sequence shown here is derived from an EMBL/GenBank/DDBJ whole genome shotgun (WGS) entry which is preliminary data.</text>
</comment>
<dbReference type="Gene3D" id="1.10.220.150">
    <property type="entry name" value="Arf GTPase activating protein"/>
    <property type="match status" value="1"/>
</dbReference>
<dbReference type="PANTHER" id="PTHR46021:SF2">
    <property type="entry name" value="ARF-GAP WITH DUAL PH DOMAIN-CONTAINING PROTEIN 1"/>
    <property type="match status" value="1"/>
</dbReference>
<dbReference type="PROSITE" id="PS50003">
    <property type="entry name" value="PH_DOMAIN"/>
    <property type="match status" value="1"/>
</dbReference>
<accession>A0AAV8V4X7</accession>
<name>A0AAV8V4X7_9RHOD</name>
<proteinExistence type="predicted"/>
<dbReference type="GO" id="GO:0005886">
    <property type="term" value="C:plasma membrane"/>
    <property type="evidence" value="ECO:0007669"/>
    <property type="project" value="TreeGrafter"/>
</dbReference>
<feature type="region of interest" description="Disordered" evidence="2">
    <location>
        <begin position="513"/>
        <end position="544"/>
    </location>
</feature>
<organism evidence="5 6">
    <name type="scientific">Rhodosorus marinus</name>
    <dbReference type="NCBI Taxonomy" id="101924"/>
    <lineage>
        <taxon>Eukaryota</taxon>
        <taxon>Rhodophyta</taxon>
        <taxon>Stylonematophyceae</taxon>
        <taxon>Stylonematales</taxon>
        <taxon>Stylonemataceae</taxon>
        <taxon>Rhodosorus</taxon>
    </lineage>
</organism>
<evidence type="ECO:0000259" key="3">
    <source>
        <dbReference type="PROSITE" id="PS50003"/>
    </source>
</evidence>
<dbReference type="AlphaFoldDB" id="A0AAV8V4X7"/>
<feature type="compositionally biased region" description="Basic and acidic residues" evidence="2">
    <location>
        <begin position="260"/>
        <end position="300"/>
    </location>
</feature>
<feature type="compositionally biased region" description="Polar residues" evidence="2">
    <location>
        <begin position="533"/>
        <end position="544"/>
    </location>
</feature>
<feature type="compositionally biased region" description="Basic and acidic residues" evidence="2">
    <location>
        <begin position="337"/>
        <end position="347"/>
    </location>
</feature>
<gene>
    <name evidence="5" type="ORF">NDN08_005105</name>
</gene>
<dbReference type="SMART" id="SM00105">
    <property type="entry name" value="ArfGap"/>
    <property type="match status" value="1"/>
</dbReference>
<evidence type="ECO:0000259" key="4">
    <source>
        <dbReference type="PROSITE" id="PS50115"/>
    </source>
</evidence>
<protein>
    <recommendedName>
        <fullName evidence="7">Arf-GAP domain-containing protein</fullName>
    </recommendedName>
</protein>
<feature type="region of interest" description="Disordered" evidence="2">
    <location>
        <begin position="130"/>
        <end position="409"/>
    </location>
</feature>
<feature type="compositionally biased region" description="Basic and acidic residues" evidence="2">
    <location>
        <begin position="201"/>
        <end position="214"/>
    </location>
</feature>
<feature type="compositionally biased region" description="Basic residues" evidence="2">
    <location>
        <begin position="323"/>
        <end position="332"/>
    </location>
</feature>
<dbReference type="InterPro" id="IPR038508">
    <property type="entry name" value="ArfGAP_dom_sf"/>
</dbReference>
<keyword evidence="1" id="KW-0479">Metal-binding</keyword>
<evidence type="ECO:0000256" key="1">
    <source>
        <dbReference type="PROSITE-ProRule" id="PRU00288"/>
    </source>
</evidence>
<keyword evidence="1" id="KW-0862">Zinc</keyword>
<dbReference type="PROSITE" id="PS50115">
    <property type="entry name" value="ARFGAP"/>
    <property type="match status" value="1"/>
</dbReference>
<dbReference type="PANTHER" id="PTHR46021">
    <property type="entry name" value="ARF-GAP WITH DUAL PH DOMAIN-CONTAINING PROTEIN 1-LIKE PROTEIN"/>
    <property type="match status" value="1"/>
</dbReference>
<keyword evidence="6" id="KW-1185">Reference proteome</keyword>
<dbReference type="InterPro" id="IPR001164">
    <property type="entry name" value="ArfGAP_dom"/>
</dbReference>
<evidence type="ECO:0008006" key="7">
    <source>
        <dbReference type="Google" id="ProtNLM"/>
    </source>
</evidence>
<feature type="compositionally biased region" description="Basic residues" evidence="2">
    <location>
        <begin position="382"/>
        <end position="395"/>
    </location>
</feature>
<dbReference type="SUPFAM" id="SSF57863">
    <property type="entry name" value="ArfGap/RecO-like zinc finger"/>
    <property type="match status" value="1"/>
</dbReference>
<dbReference type="InterPro" id="IPR052589">
    <property type="entry name" value="Arf-GAP_dual-PH_domain"/>
</dbReference>
<feature type="compositionally biased region" description="Polar residues" evidence="2">
    <location>
        <begin position="171"/>
        <end position="186"/>
    </location>
</feature>
<feature type="domain" description="Arf-GAP" evidence="4">
    <location>
        <begin position="7"/>
        <end position="84"/>
    </location>
</feature>
<sequence length="544" mass="60591">MGEEDRRRWMQDLQRVAGNHICADCERQDPRYICVQIGTFVCETCAEVHRSQKRSVRNIDEDVILESDLRRLESVGNDRCNRKYLAKYDPYEKDVMQLPRIGDLESCRAFIFLKYQGSWELSREEKLGRSSSSFRGVPSGGSFQQPGDYPPRLESRGSYGPPQGARGYTPGGQSMNQWQFDTANYSGSQPPPPPLGGKGYGDPRDYDRDPHYREAPPPPRYAPQDPYQQNSRQPPPEYGRRPSYGPSRSIPIDDPYMNDPYRDDRNGASRRDRRGSSDHYHDDDYRSRRSHDEARDDGRKKTTSSRRSKHVSSEDSGSDRQVRSSKTKKKKASSNSRDTDEERERGTRKGSKKSSKSKTKKKDRSESEDSGSDYDSPPERKSKGKSKKGKAKGKKPPAESSSQGLTREQAELLIPVDVAPPARTHPIAVQAAPHQVLIPAGTIQQPMPGQPMPGQPMPGQPMPGQPMPGQPMPGQPMPGQLIPGIPMAPPPGQPMAMPPPGMAPPPGMIPIQQPMNPGMAPINPQQPGYPPSGNLTDNFRNFGL</sequence>
<evidence type="ECO:0000256" key="2">
    <source>
        <dbReference type="SAM" id="MobiDB-lite"/>
    </source>
</evidence>
<dbReference type="PRINTS" id="PR00405">
    <property type="entry name" value="REVINTRACTNG"/>
</dbReference>
<dbReference type="GO" id="GO:0005547">
    <property type="term" value="F:phosphatidylinositol-3,4,5-trisphosphate binding"/>
    <property type="evidence" value="ECO:0007669"/>
    <property type="project" value="TreeGrafter"/>
</dbReference>
<feature type="compositionally biased region" description="Basic and acidic residues" evidence="2">
    <location>
        <begin position="311"/>
        <end position="322"/>
    </location>
</feature>
<dbReference type="Proteomes" id="UP001157974">
    <property type="component" value="Unassembled WGS sequence"/>
</dbReference>
<dbReference type="InterPro" id="IPR037278">
    <property type="entry name" value="ARFGAP/RecO"/>
</dbReference>
<feature type="compositionally biased region" description="Basic residues" evidence="2">
    <location>
        <begin position="348"/>
        <end position="362"/>
    </location>
</feature>
<dbReference type="EMBL" id="JAMWBK010000001">
    <property type="protein sequence ID" value="KAJ8908396.1"/>
    <property type="molecule type" value="Genomic_DNA"/>
</dbReference>
<keyword evidence="1" id="KW-0863">Zinc-finger</keyword>